<comment type="caution">
    <text evidence="2">The sequence shown here is derived from an EMBL/GenBank/DDBJ whole genome shotgun (WGS) entry which is preliminary data.</text>
</comment>
<name>A0A263D3V5_9PSEU</name>
<dbReference type="Proteomes" id="UP000242444">
    <property type="component" value="Unassembled WGS sequence"/>
</dbReference>
<evidence type="ECO:0000313" key="3">
    <source>
        <dbReference type="Proteomes" id="UP000242444"/>
    </source>
</evidence>
<dbReference type="OrthoDB" id="3320501at2"/>
<dbReference type="EMBL" id="NKYE01000009">
    <property type="protein sequence ID" value="OZM72136.1"/>
    <property type="molecule type" value="Genomic_DNA"/>
</dbReference>
<proteinExistence type="predicted"/>
<dbReference type="RefSeq" id="WP_094863707.1">
    <property type="nucleotide sequence ID" value="NZ_NKYE01000009.1"/>
</dbReference>
<protein>
    <submittedName>
        <fullName evidence="2">Uncharacterized protein</fullName>
    </submittedName>
</protein>
<feature type="compositionally biased region" description="Acidic residues" evidence="1">
    <location>
        <begin position="602"/>
        <end position="611"/>
    </location>
</feature>
<dbReference type="Gene3D" id="3.90.176.10">
    <property type="entry name" value="Toxin ADP-ribosyltransferase, Chain A, domain 1"/>
    <property type="match status" value="1"/>
</dbReference>
<evidence type="ECO:0000256" key="1">
    <source>
        <dbReference type="SAM" id="MobiDB-lite"/>
    </source>
</evidence>
<sequence>MARQTTQVRGATAASQIECKQMGRAMVVHRRGHMSEVAQSLAWSIAEDPDNDIVVLDLPDNCPVWMWEAVATSLPKRRRGLRLVVGARSHGMTAMTGQWLSERLRRTVYAPDGMVVRGTAGTLFVHSGPESGWVRFTPGKAPRWEAKRFPRPRWEGIAVDHPWPTSSGGVAEPIPGGVWLRSMHTAPGTQDHRRLLAQAMLVQRDRLAVVLGCPGSVPLPLDDIARLWVNLPPEARRDVRFVRFGPLNLPPGVSVGQAIADVVDQPVIVSQGMPLEGVDGSVVRIVHPNGALGWRPFVRELGFNPRRMTGGVATLPTVLDYDTPLEGLPEISSGVFQYTPDAALEVVQGGLWLRPAEGAVQSEAVRATPLDPAHFWFVYDCQSEAVSSRMRTLAQDVIARLDADIQPFCRLLPASSIACGAVRRTAERLGRAGGVAMPAVDRMSDGHSAAAGRADLVWEGDQPAVPAEVGATHTGSGLVRERAAEVATHSDVGLESTDEDDTAVGQVAKAGAEERTATAVADVGSIAERLAPDQGAQAAARPLPSPAHESEPTERISTAGKPAGQRRSTAPPLAAAAGVRLESTLDYDDASLDLGLGHDGLDDHDESDTTDTETAGSKIEASHNDGPLATERKTVGVRPQPVPEPEAAALLPATGIEKERAWLRRTLSRQFDNLSTSAGRLLSEQPGLRSQGHDRDVITDLVALRLYLSEEGETLDEALHTATVGPHVPFARCVVAGLRRLGTHRGRVSLRAQVEPEHLDWYQDNPRFADWSFVNCLPTGPGNWPGNCDIDIWSLSGRRTTGLEPQASGLDERVIFPPGTRFKLLGMERADTPDGRHRIVLRECGAAEAGDDDGVNAAALHYDDMATVGLERVADTPGFSGATPPDATVARLSSLPGLVTSW</sequence>
<dbReference type="InParanoid" id="A0A263D3V5"/>
<gene>
    <name evidence="2" type="ORF">CFN78_16485</name>
</gene>
<dbReference type="AlphaFoldDB" id="A0A263D3V5"/>
<keyword evidence="3" id="KW-1185">Reference proteome</keyword>
<reference evidence="2 3" key="1">
    <citation type="submission" date="2017-07" db="EMBL/GenBank/DDBJ databases">
        <title>Amycolatopsis antarcticus sp. nov., isolated from the surface of an Antarcticus brown macroalga.</title>
        <authorList>
            <person name="Wang J."/>
            <person name="Leiva S."/>
            <person name="Huang J."/>
            <person name="Huang Y."/>
        </authorList>
    </citation>
    <scope>NUCLEOTIDE SEQUENCE [LARGE SCALE GENOMIC DNA]</scope>
    <source>
        <strain evidence="2 3">AU-G6</strain>
    </source>
</reference>
<feature type="region of interest" description="Disordered" evidence="1">
    <location>
        <begin position="533"/>
        <end position="574"/>
    </location>
</feature>
<organism evidence="2 3">
    <name type="scientific">Amycolatopsis antarctica</name>
    <dbReference type="NCBI Taxonomy" id="1854586"/>
    <lineage>
        <taxon>Bacteria</taxon>
        <taxon>Bacillati</taxon>
        <taxon>Actinomycetota</taxon>
        <taxon>Actinomycetes</taxon>
        <taxon>Pseudonocardiales</taxon>
        <taxon>Pseudonocardiaceae</taxon>
        <taxon>Amycolatopsis</taxon>
    </lineage>
</organism>
<evidence type="ECO:0000313" key="2">
    <source>
        <dbReference type="EMBL" id="OZM72136.1"/>
    </source>
</evidence>
<feature type="region of interest" description="Disordered" evidence="1">
    <location>
        <begin position="598"/>
        <end position="626"/>
    </location>
</feature>
<accession>A0A263D3V5</accession>